<feature type="compositionally biased region" description="Polar residues" evidence="1">
    <location>
        <begin position="1"/>
        <end position="12"/>
    </location>
</feature>
<dbReference type="OrthoDB" id="5153335at2759"/>
<comment type="caution">
    <text evidence="2">The sequence shown here is derived from an EMBL/GenBank/DDBJ whole genome shotgun (WGS) entry which is preliminary data.</text>
</comment>
<reference evidence="2" key="1">
    <citation type="journal article" date="2020" name="bioRxiv">
        <title>Whole genome comparisons of ergot fungi reveals the divergence and evolution of species within the genus Claviceps are the result of varying mechanisms driving genome evolution and host range expansion.</title>
        <authorList>
            <person name="Wyka S.A."/>
            <person name="Mondo S.J."/>
            <person name="Liu M."/>
            <person name="Dettman J."/>
            <person name="Nalam V."/>
            <person name="Broders K.D."/>
        </authorList>
    </citation>
    <scope>NUCLEOTIDE SEQUENCE</scope>
    <source>
        <strain evidence="2">CCC 489</strain>
    </source>
</reference>
<keyword evidence="3" id="KW-1185">Reference proteome</keyword>
<protein>
    <submittedName>
        <fullName evidence="2">Uncharacterized protein</fullName>
    </submittedName>
</protein>
<feature type="region of interest" description="Disordered" evidence="1">
    <location>
        <begin position="1"/>
        <end position="81"/>
    </location>
</feature>
<dbReference type="EMBL" id="SRPY01000030">
    <property type="protein sequence ID" value="KAG5929973.1"/>
    <property type="molecule type" value="Genomic_DNA"/>
</dbReference>
<proteinExistence type="predicted"/>
<evidence type="ECO:0000256" key="1">
    <source>
        <dbReference type="SAM" id="MobiDB-lite"/>
    </source>
</evidence>
<dbReference type="Proteomes" id="UP000811619">
    <property type="component" value="Unassembled WGS sequence"/>
</dbReference>
<sequence>MSPPTESSQTARGNPAGPTPGQEGPARAAAVTDDGAAQQRAPPVPSEQETARTQQQPARPPRPEETPDVIPDRCLSPEQRDADFQHQLDLLRVQNAERLALWRAAGREK</sequence>
<evidence type="ECO:0000313" key="2">
    <source>
        <dbReference type="EMBL" id="KAG5929973.1"/>
    </source>
</evidence>
<name>A0A8K0JEG6_9HYPO</name>
<dbReference type="AlphaFoldDB" id="A0A8K0JEG6"/>
<evidence type="ECO:0000313" key="3">
    <source>
        <dbReference type="Proteomes" id="UP000811619"/>
    </source>
</evidence>
<organism evidence="2 3">
    <name type="scientific">Claviceps africana</name>
    <dbReference type="NCBI Taxonomy" id="83212"/>
    <lineage>
        <taxon>Eukaryota</taxon>
        <taxon>Fungi</taxon>
        <taxon>Dikarya</taxon>
        <taxon>Ascomycota</taxon>
        <taxon>Pezizomycotina</taxon>
        <taxon>Sordariomycetes</taxon>
        <taxon>Hypocreomycetidae</taxon>
        <taxon>Hypocreales</taxon>
        <taxon>Clavicipitaceae</taxon>
        <taxon>Claviceps</taxon>
    </lineage>
</organism>
<accession>A0A8K0JEG6</accession>
<feature type="compositionally biased region" description="Low complexity" evidence="1">
    <location>
        <begin position="26"/>
        <end position="37"/>
    </location>
</feature>
<gene>
    <name evidence="2" type="ORF">E4U42_003627</name>
</gene>